<proteinExistence type="predicted"/>
<sequence>MSKRIIKENKVQIIISEIEINEEYIGKKRSNKENIIEKEFNVNDSKDIVIYEGLNDNEDIIEKIKIAYELNKKEKMFKQRHGKNIIVCFGCSMIINVKEEKEELLLMKKEFRSYYTDCEKEELEVMDEILQENEVDEKENSDSKKSENNTDEESSNKKKKET</sequence>
<name>A0A397S390_9GLOM</name>
<protein>
    <submittedName>
        <fullName evidence="2">Uncharacterized protein</fullName>
    </submittedName>
</protein>
<dbReference type="OrthoDB" id="2432059at2759"/>
<evidence type="ECO:0000313" key="3">
    <source>
        <dbReference type="Proteomes" id="UP000265703"/>
    </source>
</evidence>
<feature type="compositionally biased region" description="Basic and acidic residues" evidence="1">
    <location>
        <begin position="138"/>
        <end position="162"/>
    </location>
</feature>
<evidence type="ECO:0000313" key="2">
    <source>
        <dbReference type="EMBL" id="RIA80880.1"/>
    </source>
</evidence>
<gene>
    <name evidence="2" type="ORF">C1645_837907</name>
</gene>
<comment type="caution">
    <text evidence="2">The sequence shown here is derived from an EMBL/GenBank/DDBJ whole genome shotgun (WGS) entry which is preliminary data.</text>
</comment>
<organism evidence="2 3">
    <name type="scientific">Glomus cerebriforme</name>
    <dbReference type="NCBI Taxonomy" id="658196"/>
    <lineage>
        <taxon>Eukaryota</taxon>
        <taxon>Fungi</taxon>
        <taxon>Fungi incertae sedis</taxon>
        <taxon>Mucoromycota</taxon>
        <taxon>Glomeromycotina</taxon>
        <taxon>Glomeromycetes</taxon>
        <taxon>Glomerales</taxon>
        <taxon>Glomeraceae</taxon>
        <taxon>Glomus</taxon>
    </lineage>
</organism>
<accession>A0A397S390</accession>
<dbReference type="Proteomes" id="UP000265703">
    <property type="component" value="Unassembled WGS sequence"/>
</dbReference>
<dbReference type="AlphaFoldDB" id="A0A397S390"/>
<feature type="region of interest" description="Disordered" evidence="1">
    <location>
        <begin position="129"/>
        <end position="162"/>
    </location>
</feature>
<reference evidence="2 3" key="1">
    <citation type="submission" date="2018-06" db="EMBL/GenBank/DDBJ databases">
        <title>Comparative genomics reveals the genomic features of Rhizophagus irregularis, R. cerebriforme, R. diaphanum and Gigaspora rosea, and their symbiotic lifestyle signature.</title>
        <authorList>
            <person name="Morin E."/>
            <person name="San Clemente H."/>
            <person name="Chen E.C.H."/>
            <person name="De La Providencia I."/>
            <person name="Hainaut M."/>
            <person name="Kuo A."/>
            <person name="Kohler A."/>
            <person name="Murat C."/>
            <person name="Tang N."/>
            <person name="Roy S."/>
            <person name="Loubradou J."/>
            <person name="Henrissat B."/>
            <person name="Grigoriev I.V."/>
            <person name="Corradi N."/>
            <person name="Roux C."/>
            <person name="Martin F.M."/>
        </authorList>
    </citation>
    <scope>NUCLEOTIDE SEQUENCE [LARGE SCALE GENOMIC DNA]</scope>
    <source>
        <strain evidence="2 3">DAOM 227022</strain>
    </source>
</reference>
<evidence type="ECO:0000256" key="1">
    <source>
        <dbReference type="SAM" id="MobiDB-lite"/>
    </source>
</evidence>
<dbReference type="EMBL" id="QKYT01000881">
    <property type="protein sequence ID" value="RIA80880.1"/>
    <property type="molecule type" value="Genomic_DNA"/>
</dbReference>
<keyword evidence="3" id="KW-1185">Reference proteome</keyword>